<dbReference type="AlphaFoldDB" id="A0A1F7VBZ2"/>
<reference evidence="1 2" key="1">
    <citation type="journal article" date="2016" name="Nat. Commun.">
        <title>Thousands of microbial genomes shed light on interconnected biogeochemical processes in an aquifer system.</title>
        <authorList>
            <person name="Anantharaman K."/>
            <person name="Brown C.T."/>
            <person name="Hug L.A."/>
            <person name="Sharon I."/>
            <person name="Castelle C.J."/>
            <person name="Probst A.J."/>
            <person name="Thomas B.C."/>
            <person name="Singh A."/>
            <person name="Wilkins M.J."/>
            <person name="Karaoz U."/>
            <person name="Brodie E.L."/>
            <person name="Williams K.H."/>
            <person name="Hubbard S.S."/>
            <person name="Banfield J.F."/>
        </authorList>
    </citation>
    <scope>NUCLEOTIDE SEQUENCE [LARGE SCALE GENOMIC DNA]</scope>
</reference>
<dbReference type="Gene3D" id="3.40.30.10">
    <property type="entry name" value="Glutaredoxin"/>
    <property type="match status" value="1"/>
</dbReference>
<dbReference type="SUPFAM" id="SSF52833">
    <property type="entry name" value="Thioredoxin-like"/>
    <property type="match status" value="1"/>
</dbReference>
<evidence type="ECO:0000313" key="2">
    <source>
        <dbReference type="Proteomes" id="UP000176593"/>
    </source>
</evidence>
<dbReference type="CDD" id="cd02980">
    <property type="entry name" value="TRX_Fd_family"/>
    <property type="match status" value="1"/>
</dbReference>
<sequence>MRLSDKQFSKLVLVCTNEKPDGRPCCAQKASSELYHALKLAVAGMDPTIRVSKTGCLGNCESGATVAIMPKNVYLGEVRESDIPEILEMLK</sequence>
<dbReference type="EMBL" id="MGEQ01000002">
    <property type="protein sequence ID" value="OGL88036.1"/>
    <property type="molecule type" value="Genomic_DNA"/>
</dbReference>
<organism evidence="1 2">
    <name type="scientific">Candidatus Uhrbacteria bacterium RIFCSPLOWO2_02_FULL_48_18</name>
    <dbReference type="NCBI Taxonomy" id="1802408"/>
    <lineage>
        <taxon>Bacteria</taxon>
        <taxon>Candidatus Uhriibacteriota</taxon>
    </lineage>
</organism>
<evidence type="ECO:0000313" key="1">
    <source>
        <dbReference type="EMBL" id="OGL88036.1"/>
    </source>
</evidence>
<gene>
    <name evidence="1" type="ORF">A3I41_02925</name>
</gene>
<proteinExistence type="predicted"/>
<name>A0A1F7VBZ2_9BACT</name>
<dbReference type="InterPro" id="IPR036249">
    <property type="entry name" value="Thioredoxin-like_sf"/>
</dbReference>
<accession>A0A1F7VBZ2</accession>
<protein>
    <recommendedName>
        <fullName evidence="3">Ferredoxin</fullName>
    </recommendedName>
</protein>
<dbReference type="Proteomes" id="UP000176593">
    <property type="component" value="Unassembled WGS sequence"/>
</dbReference>
<evidence type="ECO:0008006" key="3">
    <source>
        <dbReference type="Google" id="ProtNLM"/>
    </source>
</evidence>
<comment type="caution">
    <text evidence="1">The sequence shown here is derived from an EMBL/GenBank/DDBJ whole genome shotgun (WGS) entry which is preliminary data.</text>
</comment>